<sequence length="353" mass="36754">MPRAFDVTATTSSVQLDAAGQGEVSFTVSNKLGMGVTVRATVVPDGNTRAEWMQFPDGVERTLSPDGTAVIPVRFSIPPGTPPGSYGFALDVASISNPDEHYDRGPSVAFTVRAAAVPVKKPFPWWLVALAAGVLLIVGVVVAILSSRGGDEGPGLGVACAKKEPRCGKDLTCGTGNVCVGTAGFKGCASGGQCATGRCEGDTCQERMALTGTCNSADDCNEPLACHEATCRGLAGFNGCDKPEQCVTGRCEASACKEQVTLGDTCDSNDDCRSPLTCHQGFCLIPVGEKCTHPSQCVSGVCNGTCNRGAVLCPRCPLGTVCVEGQCVRPAIIRDHRLLQEMQLEPRRSIPNP</sequence>
<reference evidence="2 4" key="1">
    <citation type="submission" date="2015-05" db="EMBL/GenBank/DDBJ databases">
        <title>Genome assembly of Archangium gephyra DSM 2261.</title>
        <authorList>
            <person name="Sharma G."/>
            <person name="Subramanian S."/>
        </authorList>
    </citation>
    <scope>NUCLEOTIDE SEQUENCE [LARGE SCALE GENOMIC DNA]</scope>
    <source>
        <strain evidence="2 4">DSM 2261</strain>
    </source>
</reference>
<keyword evidence="1" id="KW-1133">Transmembrane helix</keyword>
<dbReference type="Proteomes" id="UP000256345">
    <property type="component" value="Unassembled WGS sequence"/>
</dbReference>
<dbReference type="AlphaFoldDB" id="A0AAC8QHW2"/>
<keyword evidence="1" id="KW-0812">Transmembrane</keyword>
<evidence type="ECO:0000313" key="2">
    <source>
        <dbReference type="EMBL" id="AKJ07341.1"/>
    </source>
</evidence>
<evidence type="ECO:0000313" key="5">
    <source>
        <dbReference type="Proteomes" id="UP000256345"/>
    </source>
</evidence>
<evidence type="ECO:0000313" key="3">
    <source>
        <dbReference type="EMBL" id="REG26742.1"/>
    </source>
</evidence>
<protein>
    <submittedName>
        <fullName evidence="2">Serine/threonine protein kinase</fullName>
    </submittedName>
</protein>
<proteinExistence type="predicted"/>
<name>A0AAC8QHW2_9BACT</name>
<keyword evidence="2" id="KW-0723">Serine/threonine-protein kinase</keyword>
<organism evidence="2 4">
    <name type="scientific">Archangium gephyra</name>
    <dbReference type="NCBI Taxonomy" id="48"/>
    <lineage>
        <taxon>Bacteria</taxon>
        <taxon>Pseudomonadati</taxon>
        <taxon>Myxococcota</taxon>
        <taxon>Myxococcia</taxon>
        <taxon>Myxococcales</taxon>
        <taxon>Cystobacterineae</taxon>
        <taxon>Archangiaceae</taxon>
        <taxon>Archangium</taxon>
    </lineage>
</organism>
<keyword evidence="5" id="KW-1185">Reference proteome</keyword>
<keyword evidence="1" id="KW-0472">Membrane</keyword>
<accession>A0AAC8QHW2</accession>
<dbReference type="EMBL" id="QUMU01000011">
    <property type="protein sequence ID" value="REG26742.1"/>
    <property type="molecule type" value="Genomic_DNA"/>
</dbReference>
<gene>
    <name evidence="2" type="ORF">AA314_08967</name>
    <name evidence="3" type="ORF">ATI61_111293</name>
</gene>
<feature type="transmembrane region" description="Helical" evidence="1">
    <location>
        <begin position="123"/>
        <end position="145"/>
    </location>
</feature>
<dbReference type="RefSeq" id="WP_047860391.1">
    <property type="nucleotide sequence ID" value="NZ_CP011509.1"/>
</dbReference>
<keyword evidence="2" id="KW-0418">Kinase</keyword>
<dbReference type="KEGG" id="age:AA314_08967"/>
<reference evidence="3 5" key="2">
    <citation type="submission" date="2018-08" db="EMBL/GenBank/DDBJ databases">
        <title>Genomic Encyclopedia of Archaeal and Bacterial Type Strains, Phase II (KMG-II): from individual species to whole genera.</title>
        <authorList>
            <person name="Goeker M."/>
        </authorList>
    </citation>
    <scope>NUCLEOTIDE SEQUENCE [LARGE SCALE GENOMIC DNA]</scope>
    <source>
        <strain evidence="3 5">DSM 2261</strain>
    </source>
</reference>
<dbReference type="GO" id="GO:0004674">
    <property type="term" value="F:protein serine/threonine kinase activity"/>
    <property type="evidence" value="ECO:0007669"/>
    <property type="project" value="UniProtKB-KW"/>
</dbReference>
<evidence type="ECO:0000256" key="1">
    <source>
        <dbReference type="SAM" id="Phobius"/>
    </source>
</evidence>
<dbReference type="Proteomes" id="UP000035579">
    <property type="component" value="Chromosome"/>
</dbReference>
<keyword evidence="2" id="KW-0808">Transferase</keyword>
<dbReference type="EMBL" id="CP011509">
    <property type="protein sequence ID" value="AKJ07341.1"/>
    <property type="molecule type" value="Genomic_DNA"/>
</dbReference>
<evidence type="ECO:0000313" key="4">
    <source>
        <dbReference type="Proteomes" id="UP000035579"/>
    </source>
</evidence>